<comment type="similarity">
    <text evidence="2">Belongs to the NAD(P)-dependent epimerase/dehydratase family.</text>
</comment>
<dbReference type="Gene3D" id="3.40.50.720">
    <property type="entry name" value="NAD(P)-binding Rossmann-like Domain"/>
    <property type="match status" value="1"/>
</dbReference>
<evidence type="ECO:0000256" key="2">
    <source>
        <dbReference type="ARBA" id="ARBA00007637"/>
    </source>
</evidence>
<dbReference type="PANTHER" id="PTHR43000">
    <property type="entry name" value="DTDP-D-GLUCOSE 4,6-DEHYDRATASE-RELATED"/>
    <property type="match status" value="1"/>
</dbReference>
<evidence type="ECO:0000313" key="5">
    <source>
        <dbReference type="Proteomes" id="UP000199317"/>
    </source>
</evidence>
<dbReference type="EMBL" id="FNJL01000016">
    <property type="protein sequence ID" value="SDP56346.1"/>
    <property type="molecule type" value="Genomic_DNA"/>
</dbReference>
<gene>
    <name evidence="4" type="ORF">SAMN04489708_11638</name>
</gene>
<dbReference type="SUPFAM" id="SSF51735">
    <property type="entry name" value="NAD(P)-binding Rossmann-fold domains"/>
    <property type="match status" value="1"/>
</dbReference>
<name>A0A1H0TS04_9BURK</name>
<organism evidence="4 5">
    <name type="scientific">Paracidovorax cattleyae</name>
    <dbReference type="NCBI Taxonomy" id="80868"/>
    <lineage>
        <taxon>Bacteria</taxon>
        <taxon>Pseudomonadati</taxon>
        <taxon>Pseudomonadota</taxon>
        <taxon>Betaproteobacteria</taxon>
        <taxon>Burkholderiales</taxon>
        <taxon>Comamonadaceae</taxon>
        <taxon>Paracidovorax</taxon>
    </lineage>
</organism>
<dbReference type="Pfam" id="PF01370">
    <property type="entry name" value="Epimerase"/>
    <property type="match status" value="1"/>
</dbReference>
<dbReference type="RefSeq" id="WP_167361267.1">
    <property type="nucleotide sequence ID" value="NZ_CP028290.1"/>
</dbReference>
<protein>
    <submittedName>
        <fullName evidence="4">dTDP-6-deoxy-L-talose 4-dehydrogenase (NAD+)</fullName>
    </submittedName>
</protein>
<proteinExistence type="inferred from homology"/>
<comment type="pathway">
    <text evidence="1">Bacterial outer membrane biogenesis; LPS O-antigen biosynthesis.</text>
</comment>
<dbReference type="InterPro" id="IPR036291">
    <property type="entry name" value="NAD(P)-bd_dom_sf"/>
</dbReference>
<dbReference type="InterPro" id="IPR001509">
    <property type="entry name" value="Epimerase_deHydtase"/>
</dbReference>
<evidence type="ECO:0000259" key="3">
    <source>
        <dbReference type="Pfam" id="PF01370"/>
    </source>
</evidence>
<feature type="domain" description="NAD-dependent epimerase/dehydratase" evidence="3">
    <location>
        <begin position="7"/>
        <end position="224"/>
    </location>
</feature>
<keyword evidence="5" id="KW-1185">Reference proteome</keyword>
<evidence type="ECO:0000313" key="4">
    <source>
        <dbReference type="EMBL" id="SDP56346.1"/>
    </source>
</evidence>
<reference evidence="5" key="1">
    <citation type="submission" date="2016-10" db="EMBL/GenBank/DDBJ databases">
        <authorList>
            <person name="Varghese N."/>
            <person name="Submissions S."/>
        </authorList>
    </citation>
    <scope>NUCLEOTIDE SEQUENCE [LARGE SCALE GENOMIC DNA]</scope>
    <source>
        <strain evidence="5">DSM 17101</strain>
    </source>
</reference>
<dbReference type="Proteomes" id="UP000199317">
    <property type="component" value="Unassembled WGS sequence"/>
</dbReference>
<accession>A0A1H0TS04</accession>
<sequence>MAAEQHVFLTGGTGFIGRHVLAALLDAGHRVTALRHPQDARLAGHPRLGWHTHPMDRLEAADLAGVDVLLHLASPGVPPQQASWQELFYWNVSVLVRLLDAARAAGVRRVVAAGTFAEYGRSADAYDAIPPGAPLAPTYGYAASKAAGFQAAHAHAIEHAMELCYLRIFSVFGEGQYAGNFWPALQLAAQGGHDFPMTPGAQVRDYVAVEAVARAFLHAVERQDIEAGIPWVRNVGSGEPVSMLDFAQRWWALWKAPGRLLSGALPYRPNEVMRCVPEIADDLFLAPLPTERDTHARS</sequence>
<evidence type="ECO:0000256" key="1">
    <source>
        <dbReference type="ARBA" id="ARBA00005125"/>
    </source>
</evidence>
<dbReference type="CDD" id="cd08946">
    <property type="entry name" value="SDR_e"/>
    <property type="match status" value="1"/>
</dbReference>
<dbReference type="AlphaFoldDB" id="A0A1H0TS04"/>